<dbReference type="InParanoid" id="A0A1X7V333"/>
<accession>A0A1X7V333</accession>
<organism evidence="1">
    <name type="scientific">Amphimedon queenslandica</name>
    <name type="common">Sponge</name>
    <dbReference type="NCBI Taxonomy" id="400682"/>
    <lineage>
        <taxon>Eukaryota</taxon>
        <taxon>Metazoa</taxon>
        <taxon>Porifera</taxon>
        <taxon>Demospongiae</taxon>
        <taxon>Heteroscleromorpha</taxon>
        <taxon>Haplosclerida</taxon>
        <taxon>Niphatidae</taxon>
        <taxon>Amphimedon</taxon>
    </lineage>
</organism>
<protein>
    <submittedName>
        <fullName evidence="1">Uncharacterized protein</fullName>
    </submittedName>
</protein>
<name>A0A1X7V333_AMPQE</name>
<sequence length="55" mass="5936">PASKYTIPFCQQCPCSVMALTATATPDVKKELISSLNNPVQTIASVKTKHILFCP</sequence>
<proteinExistence type="predicted"/>
<reference evidence="1" key="1">
    <citation type="submission" date="2017-05" db="UniProtKB">
        <authorList>
            <consortium name="EnsemblMetazoa"/>
        </authorList>
    </citation>
    <scope>IDENTIFICATION</scope>
</reference>
<dbReference type="AlphaFoldDB" id="A0A1X7V333"/>
<evidence type="ECO:0000313" key="1">
    <source>
        <dbReference type="EnsemblMetazoa" id="Aqu2.1.33967_001"/>
    </source>
</evidence>
<dbReference type="EnsemblMetazoa" id="Aqu2.1.33967_001">
    <property type="protein sequence ID" value="Aqu2.1.33967_001"/>
    <property type="gene ID" value="Aqu2.1.33967"/>
</dbReference>